<gene>
    <name evidence="5" type="ORF">GP2143_17356</name>
</gene>
<dbReference type="eggNOG" id="COG1319">
    <property type="taxonomic scope" value="Bacteria"/>
</dbReference>
<feature type="domain" description="FAD-binding PCMH-type" evidence="4">
    <location>
        <begin position="1"/>
        <end position="171"/>
    </location>
</feature>
<dbReference type="PANTHER" id="PTHR42659">
    <property type="entry name" value="XANTHINE DEHYDROGENASE SUBUNIT C-RELATED"/>
    <property type="match status" value="1"/>
</dbReference>
<dbReference type="InterPro" id="IPR002346">
    <property type="entry name" value="Mopterin_DH_FAD-bd"/>
</dbReference>
<dbReference type="InterPro" id="IPR005107">
    <property type="entry name" value="CO_DH_flav_C"/>
</dbReference>
<dbReference type="SMART" id="SM01092">
    <property type="entry name" value="CO_deh_flav_C"/>
    <property type="match status" value="1"/>
</dbReference>
<dbReference type="STRING" id="247633.GP2143_17356"/>
<name>A0YA91_9GAMM</name>
<proteinExistence type="predicted"/>
<dbReference type="GO" id="GO:0016491">
    <property type="term" value="F:oxidoreductase activity"/>
    <property type="evidence" value="ECO:0007669"/>
    <property type="project" value="UniProtKB-KW"/>
</dbReference>
<dbReference type="InterPro" id="IPR036683">
    <property type="entry name" value="CO_DH_flav_C_dom_sf"/>
</dbReference>
<dbReference type="InterPro" id="IPR016167">
    <property type="entry name" value="FAD-bd_PCMH_sub1"/>
</dbReference>
<reference evidence="5 6" key="1">
    <citation type="journal article" date="2010" name="J. Bacteriol.">
        <title>Genome sequence of the oligotrophic marine Gammaproteobacterium HTCC2143, isolated from the Oregon Coast.</title>
        <authorList>
            <person name="Oh H.M."/>
            <person name="Kang I."/>
            <person name="Ferriera S."/>
            <person name="Giovannoni S.J."/>
            <person name="Cho J.C."/>
        </authorList>
    </citation>
    <scope>NUCLEOTIDE SEQUENCE [LARGE SCALE GENOMIC DNA]</scope>
    <source>
        <strain evidence="5 6">HTCC2143</strain>
    </source>
</reference>
<dbReference type="OrthoDB" id="9775084at2"/>
<dbReference type="SUPFAM" id="SSF55447">
    <property type="entry name" value="CO dehydrogenase flavoprotein C-terminal domain-like"/>
    <property type="match status" value="1"/>
</dbReference>
<organism evidence="5 6">
    <name type="scientific">marine gamma proteobacterium HTCC2143</name>
    <dbReference type="NCBI Taxonomy" id="247633"/>
    <lineage>
        <taxon>Bacteria</taxon>
        <taxon>Pseudomonadati</taxon>
        <taxon>Pseudomonadota</taxon>
        <taxon>Gammaproteobacteria</taxon>
        <taxon>Cellvibrionales</taxon>
        <taxon>Spongiibacteraceae</taxon>
        <taxon>BD1-7 clade</taxon>
    </lineage>
</organism>
<comment type="caution">
    <text evidence="5">The sequence shown here is derived from an EMBL/GenBank/DDBJ whole genome shotgun (WGS) entry which is preliminary data.</text>
</comment>
<dbReference type="PANTHER" id="PTHR42659:SF2">
    <property type="entry name" value="XANTHINE DEHYDROGENASE SUBUNIT C-RELATED"/>
    <property type="match status" value="1"/>
</dbReference>
<dbReference type="Proteomes" id="UP000004931">
    <property type="component" value="Unassembled WGS sequence"/>
</dbReference>
<dbReference type="Gene3D" id="3.30.390.50">
    <property type="entry name" value="CO dehydrogenase flavoprotein, C-terminal domain"/>
    <property type="match status" value="1"/>
</dbReference>
<keyword evidence="2" id="KW-0274">FAD</keyword>
<dbReference type="AlphaFoldDB" id="A0YA91"/>
<keyword evidence="6" id="KW-1185">Reference proteome</keyword>
<dbReference type="GO" id="GO:0071949">
    <property type="term" value="F:FAD binding"/>
    <property type="evidence" value="ECO:0007669"/>
    <property type="project" value="InterPro"/>
</dbReference>
<dbReference type="SUPFAM" id="SSF56176">
    <property type="entry name" value="FAD-binding/transporter-associated domain-like"/>
    <property type="match status" value="1"/>
</dbReference>
<dbReference type="PROSITE" id="PS51387">
    <property type="entry name" value="FAD_PCMH"/>
    <property type="match status" value="1"/>
</dbReference>
<dbReference type="Gene3D" id="3.30.465.10">
    <property type="match status" value="1"/>
</dbReference>
<dbReference type="InterPro" id="IPR016169">
    <property type="entry name" value="FAD-bd_PCMH_sub2"/>
</dbReference>
<evidence type="ECO:0000256" key="1">
    <source>
        <dbReference type="ARBA" id="ARBA00022630"/>
    </source>
</evidence>
<accession>A0YA91</accession>
<keyword evidence="1" id="KW-0285">Flavoprotein</keyword>
<evidence type="ECO:0000259" key="4">
    <source>
        <dbReference type="PROSITE" id="PS51387"/>
    </source>
</evidence>
<dbReference type="Pfam" id="PF00941">
    <property type="entry name" value="FAD_binding_5"/>
    <property type="match status" value="1"/>
</dbReference>
<dbReference type="InterPro" id="IPR051312">
    <property type="entry name" value="Diverse_Substr_Oxidored"/>
</dbReference>
<evidence type="ECO:0000313" key="5">
    <source>
        <dbReference type="EMBL" id="EAW33045.1"/>
    </source>
</evidence>
<sequence length="284" mass="29700">MRYESPTTTKEAVALLAQEKGQAYVLAGGTDLLVRLRLDTIEPDLMVDIKRIPAMTEIKKTATGFKIGAAISGATLGKNKALLKAWPGVVEATNLIGSDQVQGRCTMAGNLCNASPAADSVPAMIAAGAKAIIVGKKKRTVAVEKIIIGPGQTILEKGEMIEAISLPAAVKNSADAYLRFIPRTEMDIAVVGVAISLKLKRGVIESARVALGAVAPTPLLVKEAAKAIIGTKLDDEALDALAAACSSACNPIDDKRGTIEYRRRVAGVLAKRTAKIAYERAGGK</sequence>
<evidence type="ECO:0000256" key="2">
    <source>
        <dbReference type="ARBA" id="ARBA00022827"/>
    </source>
</evidence>
<dbReference type="EMBL" id="AAVT01000001">
    <property type="protein sequence ID" value="EAW33045.1"/>
    <property type="molecule type" value="Genomic_DNA"/>
</dbReference>
<evidence type="ECO:0000256" key="3">
    <source>
        <dbReference type="ARBA" id="ARBA00023002"/>
    </source>
</evidence>
<dbReference type="InterPro" id="IPR016166">
    <property type="entry name" value="FAD-bd_PCMH"/>
</dbReference>
<protein>
    <submittedName>
        <fullName evidence="5">Carbon-monoxide dehydrogenase medium chain</fullName>
    </submittedName>
</protein>
<dbReference type="Pfam" id="PF03450">
    <property type="entry name" value="CO_deh_flav_C"/>
    <property type="match status" value="1"/>
</dbReference>
<keyword evidence="3" id="KW-0560">Oxidoreductase</keyword>
<evidence type="ECO:0000313" key="6">
    <source>
        <dbReference type="Proteomes" id="UP000004931"/>
    </source>
</evidence>
<dbReference type="InterPro" id="IPR036318">
    <property type="entry name" value="FAD-bd_PCMH-like_sf"/>
</dbReference>
<dbReference type="Gene3D" id="3.30.43.10">
    <property type="entry name" value="Uridine Diphospho-n-acetylenolpyruvylglucosamine Reductase, domain 2"/>
    <property type="match status" value="1"/>
</dbReference>